<dbReference type="PANTHER" id="PTHR42735:SF4">
    <property type="entry name" value="PYRIDOXAL PHOSPHATE-DEPENDENT DECARBOXYLASE FAMILY PROTEIN"/>
    <property type="match status" value="1"/>
</dbReference>
<comment type="cofactor">
    <cofactor evidence="1 4 5">
        <name>pyridoxal 5'-phosphate</name>
        <dbReference type="ChEBI" id="CHEBI:597326"/>
    </cofactor>
</comment>
<keyword evidence="7" id="KW-1185">Reference proteome</keyword>
<keyword evidence="3 5" id="KW-0456">Lyase</keyword>
<reference evidence="6 7" key="1">
    <citation type="submission" date="2016-10" db="EMBL/GenBank/DDBJ databases">
        <authorList>
            <person name="de Groot N.N."/>
        </authorList>
    </citation>
    <scope>NUCLEOTIDE SEQUENCE [LARGE SCALE GENOMIC DNA]</scope>
    <source>
        <strain evidence="6 7">DSM 16077</strain>
    </source>
</reference>
<dbReference type="PROSITE" id="PS00392">
    <property type="entry name" value="DDC_GAD_HDC_YDC"/>
    <property type="match status" value="1"/>
</dbReference>
<dbReference type="InterPro" id="IPR015421">
    <property type="entry name" value="PyrdxlP-dep_Trfase_major"/>
</dbReference>
<comment type="similarity">
    <text evidence="5">Belongs to the group II decarboxylase family.</text>
</comment>
<dbReference type="AlphaFoldDB" id="A0A1G9W9E8"/>
<evidence type="ECO:0000256" key="1">
    <source>
        <dbReference type="ARBA" id="ARBA00001933"/>
    </source>
</evidence>
<evidence type="ECO:0000313" key="7">
    <source>
        <dbReference type="Proteomes" id="UP000199759"/>
    </source>
</evidence>
<dbReference type="InterPro" id="IPR021115">
    <property type="entry name" value="Pyridoxal-P_BS"/>
</dbReference>
<evidence type="ECO:0000256" key="4">
    <source>
        <dbReference type="PIRSR" id="PIRSR602129-50"/>
    </source>
</evidence>
<dbReference type="GO" id="GO:0030170">
    <property type="term" value="F:pyridoxal phosphate binding"/>
    <property type="evidence" value="ECO:0007669"/>
    <property type="project" value="InterPro"/>
</dbReference>
<evidence type="ECO:0000256" key="2">
    <source>
        <dbReference type="ARBA" id="ARBA00022898"/>
    </source>
</evidence>
<feature type="modified residue" description="N6-(pyridoxal phosphate)lysine" evidence="4">
    <location>
        <position position="382"/>
    </location>
</feature>
<accession>A0A1G9W9E8</accession>
<evidence type="ECO:0000256" key="5">
    <source>
        <dbReference type="RuleBase" id="RU000382"/>
    </source>
</evidence>
<dbReference type="RefSeq" id="WP_091771760.1">
    <property type="nucleotide sequence ID" value="NZ_FNHG01000023.1"/>
</dbReference>
<dbReference type="Pfam" id="PF00282">
    <property type="entry name" value="Pyridoxal_deC"/>
    <property type="match status" value="1"/>
</dbReference>
<dbReference type="GO" id="GO:0019752">
    <property type="term" value="P:carboxylic acid metabolic process"/>
    <property type="evidence" value="ECO:0007669"/>
    <property type="project" value="InterPro"/>
</dbReference>
<name>A0A1G9W9E8_9PROT</name>
<dbReference type="InterPro" id="IPR015424">
    <property type="entry name" value="PyrdxlP-dep_Trfase"/>
</dbReference>
<dbReference type="OrthoDB" id="9803665at2"/>
<dbReference type="SUPFAM" id="SSF53383">
    <property type="entry name" value="PLP-dependent transferases"/>
    <property type="match status" value="1"/>
</dbReference>
<gene>
    <name evidence="6" type="ORF">SAMN04488568_12320</name>
</gene>
<evidence type="ECO:0000313" key="6">
    <source>
        <dbReference type="EMBL" id="SDM80907.1"/>
    </source>
</evidence>
<organism evidence="6 7">
    <name type="scientific">Maricaulis salignorans</name>
    <dbReference type="NCBI Taxonomy" id="144026"/>
    <lineage>
        <taxon>Bacteria</taxon>
        <taxon>Pseudomonadati</taxon>
        <taxon>Pseudomonadota</taxon>
        <taxon>Alphaproteobacteria</taxon>
        <taxon>Maricaulales</taxon>
        <taxon>Maricaulaceae</taxon>
        <taxon>Maricaulis</taxon>
    </lineage>
</organism>
<dbReference type="GO" id="GO:0016831">
    <property type="term" value="F:carboxy-lyase activity"/>
    <property type="evidence" value="ECO:0007669"/>
    <property type="project" value="InterPro"/>
</dbReference>
<dbReference type="PANTHER" id="PTHR42735">
    <property type="match status" value="1"/>
</dbReference>
<proteinExistence type="inferred from homology"/>
<dbReference type="InterPro" id="IPR002129">
    <property type="entry name" value="PyrdxlP-dep_de-COase"/>
</dbReference>
<dbReference type="EMBL" id="FNHG01000023">
    <property type="protein sequence ID" value="SDM80907.1"/>
    <property type="molecule type" value="Genomic_DNA"/>
</dbReference>
<sequence>MSDNPEARFASDAYFLGPKSENAAWVRGEFQAILDHWFDWRRSLFTDDPEAISPERRLSTEFLRERERLGQAVRILREKLCAEVPTFTPRYVGHMVSEVSLPALLGHFATLLHNPNNTSRDVARVGGVIEDEAIAMLAGMVGYDPALAQGHFTGGGTVANFEAVWRARYRMDHCLSLALQGYESRGERFDAFEAAHIGWDAFEAQRAESGAIEAELRGCSGVLGNPFDYGERLTRATGRPWRGPVLITPGNKHFSWRKAANVFGLGEEAFWNAPLDAQGRFDLGGLDALIARARDEGRPVLAIVSVAGTTEAGEIDPVDGVCDRLDALRAEGIDIWHHVDAAYGGFFCSMLGGAAEHCLEPGRVRALGAIARADSVTLDPHKLGYVPYACGAFLTRDVRGYVASSFQAPYIDRAATNDKWACTLEGSRTASGAAATWLTGRSIGFGPGRFGDMLRSTIETRMAFQSAIAAAIPDARFLPADSNILCFSLARPGEALSQSNQRTGEVFTRLQGDPAFSVSRTVMSAQSYDALMQAHVASWDGEYDSDQLVLLRCVFMNPFWSNPDVERALLPAFIETLQTHLG</sequence>
<dbReference type="Gene3D" id="3.40.640.10">
    <property type="entry name" value="Type I PLP-dependent aspartate aminotransferase-like (Major domain)"/>
    <property type="match status" value="1"/>
</dbReference>
<dbReference type="InterPro" id="IPR050477">
    <property type="entry name" value="GrpII_AminoAcid_Decarb"/>
</dbReference>
<protein>
    <submittedName>
        <fullName evidence="6">Pyridoxal-dependent decarboxylase conserved domain-containing protein</fullName>
    </submittedName>
</protein>
<evidence type="ECO:0000256" key="3">
    <source>
        <dbReference type="ARBA" id="ARBA00023239"/>
    </source>
</evidence>
<keyword evidence="2 4" id="KW-0663">Pyridoxal phosphate</keyword>
<dbReference type="Proteomes" id="UP000199759">
    <property type="component" value="Unassembled WGS sequence"/>
</dbReference>
<dbReference type="STRING" id="144026.SAMN04488568_12320"/>